<dbReference type="InterPro" id="IPR033294">
    <property type="entry name" value="Erlin1/2"/>
</dbReference>
<dbReference type="GO" id="GO:0031625">
    <property type="term" value="F:ubiquitin protein ligase binding"/>
    <property type="evidence" value="ECO:0007669"/>
    <property type="project" value="InterPro"/>
</dbReference>
<dbReference type="PANTHER" id="PTHR15351:SF3">
    <property type="entry name" value="ERLIN"/>
    <property type="match status" value="1"/>
</dbReference>
<protein>
    <submittedName>
        <fullName evidence="4">Uncharacterized protein</fullName>
    </submittedName>
</protein>
<name>A0A6A2WMH5_HIBSY</name>
<comment type="caution">
    <text evidence="4">The sequence shown here is derived from an EMBL/GenBank/DDBJ whole genome shotgun (WGS) entry which is preliminary data.</text>
</comment>
<comment type="similarity">
    <text evidence="2">Belongs to the band 7/mec-2 family.</text>
</comment>
<evidence type="ECO:0000313" key="5">
    <source>
        <dbReference type="Proteomes" id="UP000436088"/>
    </source>
</evidence>
<evidence type="ECO:0000256" key="2">
    <source>
        <dbReference type="ARBA" id="ARBA00008164"/>
    </source>
</evidence>
<keyword evidence="5" id="KW-1185">Reference proteome</keyword>
<dbReference type="PANTHER" id="PTHR15351">
    <property type="entry name" value="ERLIN (ER LIPID RAFT ASSOCIATED PROTEIN) HOMOLOG"/>
    <property type="match status" value="1"/>
</dbReference>
<dbReference type="EMBL" id="VEPZ02001720">
    <property type="protein sequence ID" value="KAE8661442.1"/>
    <property type="molecule type" value="Genomic_DNA"/>
</dbReference>
<organism evidence="4 5">
    <name type="scientific">Hibiscus syriacus</name>
    <name type="common">Rose of Sharon</name>
    <dbReference type="NCBI Taxonomy" id="106335"/>
    <lineage>
        <taxon>Eukaryota</taxon>
        <taxon>Viridiplantae</taxon>
        <taxon>Streptophyta</taxon>
        <taxon>Embryophyta</taxon>
        <taxon>Tracheophyta</taxon>
        <taxon>Spermatophyta</taxon>
        <taxon>Magnoliopsida</taxon>
        <taxon>eudicotyledons</taxon>
        <taxon>Gunneridae</taxon>
        <taxon>Pentapetalae</taxon>
        <taxon>rosids</taxon>
        <taxon>malvids</taxon>
        <taxon>Malvales</taxon>
        <taxon>Malvaceae</taxon>
        <taxon>Malvoideae</taxon>
        <taxon>Hibiscus</taxon>
    </lineage>
</organism>
<evidence type="ECO:0000256" key="3">
    <source>
        <dbReference type="ARBA" id="ARBA00023136"/>
    </source>
</evidence>
<dbReference type="Proteomes" id="UP000436088">
    <property type="component" value="Unassembled WGS sequence"/>
</dbReference>
<keyword evidence="3" id="KW-0472">Membrane</keyword>
<dbReference type="GO" id="GO:0005789">
    <property type="term" value="C:endoplasmic reticulum membrane"/>
    <property type="evidence" value="ECO:0007669"/>
    <property type="project" value="TreeGrafter"/>
</dbReference>
<comment type="subcellular location">
    <subcellularLocation>
        <location evidence="1">Membrane</location>
        <topology evidence="1">Single-pass membrane protein</topology>
    </subcellularLocation>
</comment>
<evidence type="ECO:0000256" key="1">
    <source>
        <dbReference type="ARBA" id="ARBA00004167"/>
    </source>
</evidence>
<dbReference type="GO" id="GO:0032933">
    <property type="term" value="P:SREBP signaling pathway"/>
    <property type="evidence" value="ECO:0007669"/>
    <property type="project" value="TreeGrafter"/>
</dbReference>
<reference evidence="4" key="1">
    <citation type="submission" date="2019-09" db="EMBL/GenBank/DDBJ databases">
        <title>Draft genome information of white flower Hibiscus syriacus.</title>
        <authorList>
            <person name="Kim Y.-M."/>
        </authorList>
    </citation>
    <scope>NUCLEOTIDE SEQUENCE [LARGE SCALE GENOMIC DNA]</scope>
    <source>
        <strain evidence="4">YM2019G1</strain>
    </source>
</reference>
<sequence>MAVSEAEKAATVSKIMMEPKLMEKESSRFIEGIADNTKTFFGDKVPNMVLDQRLLGNFLLNMSSQVHG</sequence>
<evidence type="ECO:0000313" key="4">
    <source>
        <dbReference type="EMBL" id="KAE8661442.1"/>
    </source>
</evidence>
<dbReference type="AlphaFoldDB" id="A0A6A2WMH5"/>
<proteinExistence type="inferred from homology"/>
<accession>A0A6A2WMH5</accession>
<dbReference type="GO" id="GO:0015485">
    <property type="term" value="F:cholesterol binding"/>
    <property type="evidence" value="ECO:0007669"/>
    <property type="project" value="TreeGrafter"/>
</dbReference>
<gene>
    <name evidence="4" type="ORF">F3Y22_tig00113725pilonHSYRG00305</name>
</gene>